<keyword evidence="1" id="KW-1133">Transmembrane helix</keyword>
<dbReference type="Proteomes" id="UP000663877">
    <property type="component" value="Unassembled WGS sequence"/>
</dbReference>
<comment type="caution">
    <text evidence="3">The sequence shown here is derived from an EMBL/GenBank/DDBJ whole genome shotgun (WGS) entry which is preliminary data.</text>
</comment>
<keyword evidence="1" id="KW-0472">Membrane</keyword>
<dbReference type="EMBL" id="CAJNOI010000403">
    <property type="protein sequence ID" value="CAF1269227.1"/>
    <property type="molecule type" value="Genomic_DNA"/>
</dbReference>
<sequence>MFRYRFFFVDLYNNLQSLHKIQQNELEHISVLFRGELISAKEFNVIEGLIGSFVVVNSFWSTTTDREVAHIYSANGEHRPEKESIVYEIYLDRDVIKRGRQPFADIKQFSRFKDEDEYLFVIGSVFRLEKIRYEGERRVIVLSLTDGPDTQFNQYIQYYRRKIDETDCTLQTLVSILIEFGKYKEAHKYLQASPSEEGEPTEYLIDPAISDLIQQISTNYTEPLIINRFLHGILNHLRIVAIHSGSSTQTQLLPQITENMKYCTMNFYYSGLINYGLRRYREALHYFDRALDTIFTQDRSLFVASEPRHLQLSNQHLTHSRLAKVYYHIALVHFPLVLYSIVISVLSKAYVHYFLVNNIERRVGYDLNGDGYIGGEGFMSKLERRTHIDFNRDNVIGRHPDIYYGYQGAYGSGHSSYPSTNYGYTGYSY</sequence>
<proteinExistence type="predicted"/>
<evidence type="ECO:0000313" key="3">
    <source>
        <dbReference type="EMBL" id="CAF1328169.1"/>
    </source>
</evidence>
<keyword evidence="1" id="KW-0812">Transmembrane</keyword>
<keyword evidence="4" id="KW-1185">Reference proteome</keyword>
<name>A0A815FMD7_9BILA</name>
<gene>
    <name evidence="2" type="ORF">BJG266_LOCUS30567</name>
    <name evidence="3" type="ORF">QVE165_LOCUS32735</name>
</gene>
<dbReference type="SUPFAM" id="SSF56399">
    <property type="entry name" value="ADP-ribosylation"/>
    <property type="match status" value="1"/>
</dbReference>
<feature type="transmembrane region" description="Helical" evidence="1">
    <location>
        <begin position="325"/>
        <end position="346"/>
    </location>
</feature>
<dbReference type="Gene3D" id="3.90.176.10">
    <property type="entry name" value="Toxin ADP-ribosyltransferase, Chain A, domain 1"/>
    <property type="match status" value="1"/>
</dbReference>
<evidence type="ECO:0000313" key="4">
    <source>
        <dbReference type="Proteomes" id="UP000663832"/>
    </source>
</evidence>
<dbReference type="Proteomes" id="UP000663832">
    <property type="component" value="Unassembled WGS sequence"/>
</dbReference>
<evidence type="ECO:0000313" key="2">
    <source>
        <dbReference type="EMBL" id="CAF1269227.1"/>
    </source>
</evidence>
<dbReference type="PROSITE" id="PS51996">
    <property type="entry name" value="TR_MART"/>
    <property type="match status" value="1"/>
</dbReference>
<dbReference type="EMBL" id="CAJNOM010000293">
    <property type="protein sequence ID" value="CAF1328169.1"/>
    <property type="molecule type" value="Genomic_DNA"/>
</dbReference>
<reference evidence="3" key="1">
    <citation type="submission" date="2021-02" db="EMBL/GenBank/DDBJ databases">
        <authorList>
            <person name="Nowell W R."/>
        </authorList>
    </citation>
    <scope>NUCLEOTIDE SEQUENCE</scope>
</reference>
<evidence type="ECO:0000256" key="1">
    <source>
        <dbReference type="SAM" id="Phobius"/>
    </source>
</evidence>
<organism evidence="3 4">
    <name type="scientific">Adineta steineri</name>
    <dbReference type="NCBI Taxonomy" id="433720"/>
    <lineage>
        <taxon>Eukaryota</taxon>
        <taxon>Metazoa</taxon>
        <taxon>Spiralia</taxon>
        <taxon>Gnathifera</taxon>
        <taxon>Rotifera</taxon>
        <taxon>Eurotatoria</taxon>
        <taxon>Bdelloidea</taxon>
        <taxon>Adinetida</taxon>
        <taxon>Adinetidae</taxon>
        <taxon>Adineta</taxon>
    </lineage>
</organism>
<accession>A0A815FMD7</accession>
<dbReference type="AlphaFoldDB" id="A0A815FMD7"/>
<protein>
    <submittedName>
        <fullName evidence="3">Uncharacterized protein</fullName>
    </submittedName>
</protein>
<dbReference type="OrthoDB" id="10454855at2759"/>